<evidence type="ECO:0000313" key="5">
    <source>
        <dbReference type="EMBL" id="GGG67439.1"/>
    </source>
</evidence>
<dbReference type="GO" id="GO:0032259">
    <property type="term" value="P:methylation"/>
    <property type="evidence" value="ECO:0007669"/>
    <property type="project" value="UniProtKB-KW"/>
</dbReference>
<dbReference type="Pfam" id="PF13649">
    <property type="entry name" value="Methyltransf_25"/>
    <property type="match status" value="1"/>
</dbReference>
<evidence type="ECO:0000256" key="1">
    <source>
        <dbReference type="ARBA" id="ARBA00022603"/>
    </source>
</evidence>
<evidence type="ECO:0000259" key="4">
    <source>
        <dbReference type="Pfam" id="PF13649"/>
    </source>
</evidence>
<dbReference type="PANTHER" id="PTHR43464:SF19">
    <property type="entry name" value="UBIQUINONE BIOSYNTHESIS O-METHYLTRANSFERASE, MITOCHONDRIAL"/>
    <property type="match status" value="1"/>
</dbReference>
<comment type="caution">
    <text evidence="5">The sequence shown here is derived from an EMBL/GenBank/DDBJ whole genome shotgun (WGS) entry which is preliminary data.</text>
</comment>
<dbReference type="RefSeq" id="WP_188539502.1">
    <property type="nucleotide sequence ID" value="NZ_BMEQ01000027.1"/>
</dbReference>
<keyword evidence="3" id="KW-0949">S-adenosyl-L-methionine</keyword>
<accession>A0A917LZG0</accession>
<evidence type="ECO:0000313" key="6">
    <source>
        <dbReference type="Proteomes" id="UP000638848"/>
    </source>
</evidence>
<dbReference type="CDD" id="cd02440">
    <property type="entry name" value="AdoMet_MTases"/>
    <property type="match status" value="1"/>
</dbReference>
<feature type="domain" description="Methyltransferase" evidence="4">
    <location>
        <begin position="48"/>
        <end position="144"/>
    </location>
</feature>
<dbReference type="InterPro" id="IPR041698">
    <property type="entry name" value="Methyltransf_25"/>
</dbReference>
<keyword evidence="1" id="KW-0489">Methyltransferase</keyword>
<evidence type="ECO:0000256" key="2">
    <source>
        <dbReference type="ARBA" id="ARBA00022679"/>
    </source>
</evidence>
<protein>
    <recommendedName>
        <fullName evidence="4">Methyltransferase domain-containing protein</fullName>
    </recommendedName>
</protein>
<gene>
    <name evidence="5" type="ORF">GCM10011374_34630</name>
</gene>
<name>A0A917LZG0_9MICC</name>
<dbReference type="PANTHER" id="PTHR43464">
    <property type="entry name" value="METHYLTRANSFERASE"/>
    <property type="match status" value="1"/>
</dbReference>
<dbReference type="GO" id="GO:0008168">
    <property type="term" value="F:methyltransferase activity"/>
    <property type="evidence" value="ECO:0007669"/>
    <property type="project" value="UniProtKB-KW"/>
</dbReference>
<reference evidence="5" key="2">
    <citation type="submission" date="2020-09" db="EMBL/GenBank/DDBJ databases">
        <authorList>
            <person name="Sun Q."/>
            <person name="Zhou Y."/>
        </authorList>
    </citation>
    <scope>NUCLEOTIDE SEQUENCE</scope>
    <source>
        <strain evidence="5">CGMCC 1.12187</strain>
    </source>
</reference>
<organism evidence="5 6">
    <name type="scientific">Kocuria dechangensis</name>
    <dbReference type="NCBI Taxonomy" id="1176249"/>
    <lineage>
        <taxon>Bacteria</taxon>
        <taxon>Bacillati</taxon>
        <taxon>Actinomycetota</taxon>
        <taxon>Actinomycetes</taxon>
        <taxon>Micrococcales</taxon>
        <taxon>Micrococcaceae</taxon>
        <taxon>Kocuria</taxon>
    </lineage>
</organism>
<dbReference type="EMBL" id="BMEQ01000027">
    <property type="protein sequence ID" value="GGG67439.1"/>
    <property type="molecule type" value="Genomic_DNA"/>
</dbReference>
<dbReference type="Gene3D" id="3.40.50.150">
    <property type="entry name" value="Vaccinia Virus protein VP39"/>
    <property type="match status" value="1"/>
</dbReference>
<evidence type="ECO:0000256" key="3">
    <source>
        <dbReference type="ARBA" id="ARBA00022691"/>
    </source>
</evidence>
<dbReference type="InterPro" id="IPR029063">
    <property type="entry name" value="SAM-dependent_MTases_sf"/>
</dbReference>
<proteinExistence type="predicted"/>
<dbReference type="SUPFAM" id="SSF53335">
    <property type="entry name" value="S-adenosyl-L-methionine-dependent methyltransferases"/>
    <property type="match status" value="1"/>
</dbReference>
<keyword evidence="6" id="KW-1185">Reference proteome</keyword>
<keyword evidence="2" id="KW-0808">Transferase</keyword>
<reference evidence="5" key="1">
    <citation type="journal article" date="2014" name="Int. J. Syst. Evol. Microbiol.">
        <title>Complete genome sequence of Corynebacterium casei LMG S-19264T (=DSM 44701T), isolated from a smear-ripened cheese.</title>
        <authorList>
            <consortium name="US DOE Joint Genome Institute (JGI-PGF)"/>
            <person name="Walter F."/>
            <person name="Albersmeier A."/>
            <person name="Kalinowski J."/>
            <person name="Ruckert C."/>
        </authorList>
    </citation>
    <scope>NUCLEOTIDE SEQUENCE</scope>
    <source>
        <strain evidence="5">CGMCC 1.12187</strain>
    </source>
</reference>
<dbReference type="Proteomes" id="UP000638848">
    <property type="component" value="Unassembled WGS sequence"/>
</dbReference>
<sequence>MATPAQFYDALASEYHLLFGHWWSAAQWHGQVIAGILAQRGITEGRLLDCTCGIGTQALPLARLGYGVTATDVSQAAVDRARVEGAERGIEVDFRVCDVRDLRDHVEGAFDVVISCDNALPHLLTDEHLHRALRSVRACLRPGGLLLVSLRDFDALRRTRPDGVPISVHGEVGSRHGSGQVWRWSADAEYVDIELFTFTEDTAGSWRARSGTTRYRALPRARLESLLVSTGFTAVEWLMPEVSGYYQPIVLAQA</sequence>
<dbReference type="AlphaFoldDB" id="A0A917LZG0"/>